<accession>A0A821V566</accession>
<evidence type="ECO:0000313" key="4">
    <source>
        <dbReference type="Proteomes" id="UP000663880"/>
    </source>
</evidence>
<evidence type="ECO:0000256" key="1">
    <source>
        <dbReference type="SAM" id="Phobius"/>
    </source>
</evidence>
<proteinExistence type="predicted"/>
<dbReference type="Proteomes" id="UP000663880">
    <property type="component" value="Unassembled WGS sequence"/>
</dbReference>
<keyword evidence="1" id="KW-0812">Transmembrane</keyword>
<reference evidence="3" key="1">
    <citation type="submission" date="2021-02" db="EMBL/GenBank/DDBJ databases">
        <authorList>
            <person name="Steward A R."/>
        </authorList>
    </citation>
    <scope>NUCLEOTIDE SEQUENCE</scope>
</reference>
<comment type="caution">
    <text evidence="3">The sequence shown here is derived from an EMBL/GenBank/DDBJ whole genome shotgun (WGS) entry which is preliminary data.</text>
</comment>
<organism evidence="3 4">
    <name type="scientific">Pieris macdunnoughi</name>
    <dbReference type="NCBI Taxonomy" id="345717"/>
    <lineage>
        <taxon>Eukaryota</taxon>
        <taxon>Metazoa</taxon>
        <taxon>Ecdysozoa</taxon>
        <taxon>Arthropoda</taxon>
        <taxon>Hexapoda</taxon>
        <taxon>Insecta</taxon>
        <taxon>Pterygota</taxon>
        <taxon>Neoptera</taxon>
        <taxon>Endopterygota</taxon>
        <taxon>Lepidoptera</taxon>
        <taxon>Glossata</taxon>
        <taxon>Ditrysia</taxon>
        <taxon>Papilionoidea</taxon>
        <taxon>Pieridae</taxon>
        <taxon>Pierinae</taxon>
        <taxon>Pieris</taxon>
    </lineage>
</organism>
<keyword evidence="1" id="KW-1133">Transmembrane helix</keyword>
<dbReference type="OrthoDB" id="6618165at2759"/>
<dbReference type="EMBL" id="CAJOBZ010000037">
    <property type="protein sequence ID" value="CAF4900982.1"/>
    <property type="molecule type" value="Genomic_DNA"/>
</dbReference>
<feature type="transmembrane region" description="Helical" evidence="1">
    <location>
        <begin position="88"/>
        <end position="110"/>
    </location>
</feature>
<feature type="signal peptide" evidence="2">
    <location>
        <begin position="1"/>
        <end position="18"/>
    </location>
</feature>
<feature type="chain" id="PRO_5032903533" evidence="2">
    <location>
        <begin position="19"/>
        <end position="156"/>
    </location>
</feature>
<evidence type="ECO:0000256" key="2">
    <source>
        <dbReference type="SAM" id="SignalP"/>
    </source>
</evidence>
<sequence>MQAIVLLLMTLMSTFVQGLRIDNSNNVLEYDEPAFQVLPFPLPYNEYEPTRREEHIQKKDLLEPVANDLSIVPAISNVLRLFKGGLNFLLSNIPVVLFGTVAAFGACALTPMCNTRILDMLPTADDLQNIYRNPERLTRAAEFVETAIRKFQAFNK</sequence>
<keyword evidence="4" id="KW-1185">Reference proteome</keyword>
<dbReference type="AlphaFoldDB" id="A0A821V566"/>
<gene>
    <name evidence="3" type="ORF">PMACD_LOCUS11283</name>
</gene>
<protein>
    <submittedName>
        <fullName evidence="3">Uncharacterized protein</fullName>
    </submittedName>
</protein>
<evidence type="ECO:0000313" key="3">
    <source>
        <dbReference type="EMBL" id="CAF4900982.1"/>
    </source>
</evidence>
<keyword evidence="1" id="KW-0472">Membrane</keyword>
<keyword evidence="2" id="KW-0732">Signal</keyword>
<name>A0A821V566_9NEOP</name>